<feature type="region of interest" description="Disordered" evidence="1">
    <location>
        <begin position="88"/>
        <end position="113"/>
    </location>
</feature>
<organism evidence="2">
    <name type="scientific">Fagus sylvatica</name>
    <name type="common">Beechnut</name>
    <dbReference type="NCBI Taxonomy" id="28930"/>
    <lineage>
        <taxon>Eukaryota</taxon>
        <taxon>Viridiplantae</taxon>
        <taxon>Streptophyta</taxon>
        <taxon>Embryophyta</taxon>
        <taxon>Tracheophyta</taxon>
        <taxon>Spermatophyta</taxon>
        <taxon>Magnoliopsida</taxon>
        <taxon>eudicotyledons</taxon>
        <taxon>Gunneridae</taxon>
        <taxon>Pentapetalae</taxon>
        <taxon>rosids</taxon>
        <taxon>fabids</taxon>
        <taxon>Fagales</taxon>
        <taxon>Fagaceae</taxon>
        <taxon>Fagus</taxon>
    </lineage>
</organism>
<dbReference type="EMBL" id="OIVN01001970">
    <property type="protein sequence ID" value="SPC99409.1"/>
    <property type="molecule type" value="Genomic_DNA"/>
</dbReference>
<proteinExistence type="predicted"/>
<evidence type="ECO:0000256" key="1">
    <source>
        <dbReference type="SAM" id="MobiDB-lite"/>
    </source>
</evidence>
<dbReference type="AlphaFoldDB" id="A0A2N9GJ05"/>
<gene>
    <name evidence="2" type="ORF">FSB_LOCUS27291</name>
</gene>
<protein>
    <submittedName>
        <fullName evidence="2">Uncharacterized protein</fullName>
    </submittedName>
</protein>
<evidence type="ECO:0000313" key="2">
    <source>
        <dbReference type="EMBL" id="SPC99409.1"/>
    </source>
</evidence>
<name>A0A2N9GJ05_FAGSY</name>
<sequence length="113" mass="12120">MVGASQLLTVAHHLHGWPKLSLSSLISNPGPKNGLVPLGSLICEMMTMELHVDDAPNGAAVNSDEVEELKPCEGCFCDGATCRAKDDHNMDLGLDKRESNPKFNRGPNIQPKG</sequence>
<accession>A0A2N9GJ05</accession>
<feature type="compositionally biased region" description="Basic and acidic residues" evidence="1">
    <location>
        <begin position="88"/>
        <end position="100"/>
    </location>
</feature>
<reference evidence="2" key="1">
    <citation type="submission" date="2018-02" db="EMBL/GenBank/DDBJ databases">
        <authorList>
            <person name="Cohen D.B."/>
            <person name="Kent A.D."/>
        </authorList>
    </citation>
    <scope>NUCLEOTIDE SEQUENCE</scope>
</reference>